<dbReference type="InterPro" id="IPR029058">
    <property type="entry name" value="AB_hydrolase_fold"/>
</dbReference>
<name>A0A4C1WG73_EUMVA</name>
<dbReference type="Pfam" id="PF00135">
    <property type="entry name" value="COesterase"/>
    <property type="match status" value="1"/>
</dbReference>
<keyword evidence="2" id="KW-0719">Serine esterase</keyword>
<dbReference type="GO" id="GO:0052689">
    <property type="term" value="F:carboxylic ester hydrolase activity"/>
    <property type="evidence" value="ECO:0007669"/>
    <property type="project" value="UniProtKB-KW"/>
</dbReference>
<keyword evidence="5" id="KW-0325">Glycoprotein</keyword>
<keyword evidence="3 6" id="KW-0378">Hydrolase</keyword>
<dbReference type="InterPro" id="IPR050309">
    <property type="entry name" value="Type-B_Carboxylest/Lipase"/>
</dbReference>
<gene>
    <name evidence="8" type="primary">B1</name>
    <name evidence="8" type="ORF">EVAR_42832_1</name>
</gene>
<evidence type="ECO:0000313" key="9">
    <source>
        <dbReference type="Proteomes" id="UP000299102"/>
    </source>
</evidence>
<evidence type="ECO:0000256" key="6">
    <source>
        <dbReference type="RuleBase" id="RU361235"/>
    </source>
</evidence>
<dbReference type="PROSITE" id="PS00122">
    <property type="entry name" value="CARBOXYLESTERASE_B_1"/>
    <property type="match status" value="1"/>
</dbReference>
<dbReference type="InterPro" id="IPR002018">
    <property type="entry name" value="CarbesteraseB"/>
</dbReference>
<evidence type="ECO:0000256" key="2">
    <source>
        <dbReference type="ARBA" id="ARBA00022487"/>
    </source>
</evidence>
<protein>
    <recommendedName>
        <fullName evidence="6">Carboxylic ester hydrolase</fullName>
        <ecNumber evidence="6">3.1.1.-</ecNumber>
    </recommendedName>
</protein>
<evidence type="ECO:0000313" key="8">
    <source>
        <dbReference type="EMBL" id="GBP50151.1"/>
    </source>
</evidence>
<dbReference type="InterPro" id="IPR019819">
    <property type="entry name" value="Carboxylesterase_B_CS"/>
</dbReference>
<comment type="similarity">
    <text evidence="1 6">Belongs to the type-B carboxylesterase/lipase family.</text>
</comment>
<feature type="domain" description="Carboxylesterase type B" evidence="7">
    <location>
        <begin position="4"/>
        <end position="528"/>
    </location>
</feature>
<dbReference type="PROSITE" id="PS00941">
    <property type="entry name" value="CARBOXYLESTERASE_B_2"/>
    <property type="match status" value="1"/>
</dbReference>
<evidence type="ECO:0000256" key="3">
    <source>
        <dbReference type="ARBA" id="ARBA00022801"/>
    </source>
</evidence>
<evidence type="ECO:0000256" key="5">
    <source>
        <dbReference type="ARBA" id="ARBA00023180"/>
    </source>
</evidence>
<reference evidence="8 9" key="1">
    <citation type="journal article" date="2019" name="Commun. Biol.">
        <title>The bagworm genome reveals a unique fibroin gene that provides high tensile strength.</title>
        <authorList>
            <person name="Kono N."/>
            <person name="Nakamura H."/>
            <person name="Ohtoshi R."/>
            <person name="Tomita M."/>
            <person name="Numata K."/>
            <person name="Arakawa K."/>
        </authorList>
    </citation>
    <scope>NUCLEOTIDE SEQUENCE [LARGE SCALE GENOMIC DNA]</scope>
</reference>
<dbReference type="SUPFAM" id="SSF53474">
    <property type="entry name" value="alpha/beta-Hydrolases"/>
    <property type="match status" value="1"/>
</dbReference>
<dbReference type="STRING" id="151549.A0A4C1WG73"/>
<sequence>MVLVRVSEGMLEGEVVRSVLGREYCSFKGIPYAQPPIGDLRFKAPQPPQPWDGVRGAKEHGPICHQFDMMFNVIKQGSEDCLYINVYTPNLKPSSPLPVMVWIHGGGFMSGSGNDDFYGPDFLIEKDIIIVTFNYRLEVVGFLCLDTPDVPGNAGMKDQVAALRWVRNNIQEFGGNPDNVTIFGESAGGASVSYHLVSPMSKGLFKRAIVQSGTMNSCWALSLKPRERALALAHRLGYDGGNDHELYEFFKKMPIESLVAARDPITMNEALSKDGILYFSVVDEKEFENNDRFFYGDVYERMREGIHENVQVMIGYTADEGVFNLAFMHKDDIDNTLNRFLESFVPQIVQLNCKISDQLQVGRSMKNYYFGTNKVDKDNAEKMIDYYSMNLFIFDIIQWVNSHTKRNENKPYLYKFACLSERNVMSTILSPSKFASIERPVVAHADDLPYLFDIKLANLPLDQHSKSFSMIQNVTTLWTNFAKFGNPTPDDSLGVKWIPYTLEQKDYLEIGEKLIGNKSPNKEDFSYWESILAQYVPHLLS</sequence>
<organism evidence="8 9">
    <name type="scientific">Eumeta variegata</name>
    <name type="common">Bagworm moth</name>
    <name type="synonym">Eumeta japonica</name>
    <dbReference type="NCBI Taxonomy" id="151549"/>
    <lineage>
        <taxon>Eukaryota</taxon>
        <taxon>Metazoa</taxon>
        <taxon>Ecdysozoa</taxon>
        <taxon>Arthropoda</taxon>
        <taxon>Hexapoda</taxon>
        <taxon>Insecta</taxon>
        <taxon>Pterygota</taxon>
        <taxon>Neoptera</taxon>
        <taxon>Endopterygota</taxon>
        <taxon>Lepidoptera</taxon>
        <taxon>Glossata</taxon>
        <taxon>Ditrysia</taxon>
        <taxon>Tineoidea</taxon>
        <taxon>Psychidae</taxon>
        <taxon>Oiketicinae</taxon>
        <taxon>Eumeta</taxon>
    </lineage>
</organism>
<dbReference type="Gene3D" id="3.40.50.1820">
    <property type="entry name" value="alpha/beta hydrolase"/>
    <property type="match status" value="1"/>
</dbReference>
<accession>A0A4C1WG73</accession>
<proteinExistence type="inferred from homology"/>
<evidence type="ECO:0000256" key="4">
    <source>
        <dbReference type="ARBA" id="ARBA00023157"/>
    </source>
</evidence>
<dbReference type="EMBL" id="BGZK01000559">
    <property type="protein sequence ID" value="GBP50151.1"/>
    <property type="molecule type" value="Genomic_DNA"/>
</dbReference>
<keyword evidence="9" id="KW-1185">Reference proteome</keyword>
<dbReference type="InterPro" id="IPR019826">
    <property type="entry name" value="Carboxylesterase_B_AS"/>
</dbReference>
<dbReference type="PANTHER" id="PTHR11559">
    <property type="entry name" value="CARBOXYLESTERASE"/>
    <property type="match status" value="1"/>
</dbReference>
<comment type="caution">
    <text evidence="8">The sequence shown here is derived from an EMBL/GenBank/DDBJ whole genome shotgun (WGS) entry which is preliminary data.</text>
</comment>
<dbReference type="OrthoDB" id="19653at2759"/>
<dbReference type="EC" id="3.1.1.-" evidence="6"/>
<dbReference type="Proteomes" id="UP000299102">
    <property type="component" value="Unassembled WGS sequence"/>
</dbReference>
<keyword evidence="4" id="KW-1015">Disulfide bond</keyword>
<dbReference type="AlphaFoldDB" id="A0A4C1WG73"/>
<evidence type="ECO:0000259" key="7">
    <source>
        <dbReference type="Pfam" id="PF00135"/>
    </source>
</evidence>
<evidence type="ECO:0000256" key="1">
    <source>
        <dbReference type="ARBA" id="ARBA00005964"/>
    </source>
</evidence>